<dbReference type="InterPro" id="IPR029045">
    <property type="entry name" value="ClpP/crotonase-like_dom_sf"/>
</dbReference>
<evidence type="ECO:0000313" key="8">
    <source>
        <dbReference type="EMBL" id="SEA16146.1"/>
    </source>
</evidence>
<gene>
    <name evidence="8" type="ORF">SAMN05192529_109110</name>
</gene>
<dbReference type="Proteomes" id="UP000199041">
    <property type="component" value="Unassembled WGS sequence"/>
</dbReference>
<dbReference type="SMART" id="SM00228">
    <property type="entry name" value="PDZ"/>
    <property type="match status" value="1"/>
</dbReference>
<keyword evidence="6" id="KW-0812">Transmembrane</keyword>
<evidence type="ECO:0000256" key="3">
    <source>
        <dbReference type="ARBA" id="ARBA00022801"/>
    </source>
</evidence>
<dbReference type="InterPro" id="IPR036034">
    <property type="entry name" value="PDZ_sf"/>
</dbReference>
<evidence type="ECO:0000256" key="1">
    <source>
        <dbReference type="ARBA" id="ARBA00009179"/>
    </source>
</evidence>
<evidence type="ECO:0000313" key="9">
    <source>
        <dbReference type="Proteomes" id="UP000199041"/>
    </source>
</evidence>
<dbReference type="InterPro" id="IPR005151">
    <property type="entry name" value="Tail-specific_protease"/>
</dbReference>
<feature type="domain" description="PDZ" evidence="7">
    <location>
        <begin position="91"/>
        <end position="149"/>
    </location>
</feature>
<dbReference type="Pfam" id="PF13180">
    <property type="entry name" value="PDZ_2"/>
    <property type="match status" value="1"/>
</dbReference>
<evidence type="ECO:0000256" key="4">
    <source>
        <dbReference type="ARBA" id="ARBA00022825"/>
    </source>
</evidence>
<organism evidence="8 9">
    <name type="scientific">Arachidicoccus rhizosphaerae</name>
    <dbReference type="NCBI Taxonomy" id="551991"/>
    <lineage>
        <taxon>Bacteria</taxon>
        <taxon>Pseudomonadati</taxon>
        <taxon>Bacteroidota</taxon>
        <taxon>Chitinophagia</taxon>
        <taxon>Chitinophagales</taxon>
        <taxon>Chitinophagaceae</taxon>
        <taxon>Arachidicoccus</taxon>
    </lineage>
</organism>
<dbReference type="STRING" id="551991.SAMN05192529_109110"/>
<dbReference type="GO" id="GO:0004175">
    <property type="term" value="F:endopeptidase activity"/>
    <property type="evidence" value="ECO:0007669"/>
    <property type="project" value="TreeGrafter"/>
</dbReference>
<dbReference type="EMBL" id="FNQY01000009">
    <property type="protein sequence ID" value="SEA16146.1"/>
    <property type="molecule type" value="Genomic_DNA"/>
</dbReference>
<dbReference type="RefSeq" id="WP_091397197.1">
    <property type="nucleotide sequence ID" value="NZ_FNQY01000009.1"/>
</dbReference>
<proteinExistence type="inferred from homology"/>
<reference evidence="8 9" key="1">
    <citation type="submission" date="2016-10" db="EMBL/GenBank/DDBJ databases">
        <authorList>
            <person name="de Groot N.N."/>
        </authorList>
    </citation>
    <scope>NUCLEOTIDE SEQUENCE [LARGE SCALE GENOMIC DNA]</scope>
    <source>
        <strain evidence="8 9">Vu-144</strain>
    </source>
</reference>
<keyword evidence="6" id="KW-0472">Membrane</keyword>
<dbReference type="SUPFAM" id="SSF50156">
    <property type="entry name" value="PDZ domain-like"/>
    <property type="match status" value="1"/>
</dbReference>
<dbReference type="CDD" id="cd07560">
    <property type="entry name" value="Peptidase_S41_CPP"/>
    <property type="match status" value="1"/>
</dbReference>
<dbReference type="InterPro" id="IPR001478">
    <property type="entry name" value="PDZ"/>
</dbReference>
<dbReference type="InterPro" id="IPR004447">
    <property type="entry name" value="Peptidase_S41A"/>
</dbReference>
<keyword evidence="2 5" id="KW-0645">Protease</keyword>
<dbReference type="SUPFAM" id="SSF52096">
    <property type="entry name" value="ClpP/crotonase"/>
    <property type="match status" value="1"/>
</dbReference>
<dbReference type="SMART" id="SM00245">
    <property type="entry name" value="TSPc"/>
    <property type="match status" value="1"/>
</dbReference>
<dbReference type="OrthoDB" id="9812068at2"/>
<dbReference type="PANTHER" id="PTHR32060">
    <property type="entry name" value="TAIL-SPECIFIC PROTEASE"/>
    <property type="match status" value="1"/>
</dbReference>
<sequence>MKKTNLKLWLPFLLSIMMVIGMVIGYKLRKDTIGPDSFIANPHNTAIGEVVRIIDKMYVKGTDKDSLEMKAINALLAQLDPFSVYISAQQLKEINDKVRGNYIGIGIGFEVIQDTVAITDIVKGSPAEKAGIKIGDQFLTFNDTIKMSGPNRSDLGVVNILEKVVGKKFKVLVKRQQKQFTTTLNKAMIPIFSIDAAYMLDAKTGYVKINQFSETTYREFMLALEKLKKAGMTRLMIDLRGNSGGVLTAATEIANEFLADQQLIVYTEGDKVGKTEYRCKRDGLYKDLRLTVLVDETSASASEVLAGALQDWDRATIIGRRTFGKGLVQDQFNLTNGGAMRLTVAKYFTPLGRNIQKPYDKNTAEYQRELTKRFHSGQTVLGDTSSPTGKAYKTPNGNTVYGGGGVTPDILVAYDTTKLPPSALDLFLKGTLTRFTFQYYMHNRPSLDSLTNSTALFDYPLPKDQIWEQLGQFALADSIHIDSIQSVAKENVLEKFRAFLAKDMFGPQGYFEINNHYDNIVGKGEQIMNQLK</sequence>
<evidence type="ECO:0000256" key="2">
    <source>
        <dbReference type="ARBA" id="ARBA00022670"/>
    </source>
</evidence>
<evidence type="ECO:0000256" key="5">
    <source>
        <dbReference type="RuleBase" id="RU004404"/>
    </source>
</evidence>
<comment type="similarity">
    <text evidence="1 5">Belongs to the peptidase S41A family.</text>
</comment>
<dbReference type="GO" id="GO:0006508">
    <property type="term" value="P:proteolysis"/>
    <property type="evidence" value="ECO:0007669"/>
    <property type="project" value="UniProtKB-KW"/>
</dbReference>
<dbReference type="Gene3D" id="3.90.226.10">
    <property type="entry name" value="2-enoyl-CoA Hydratase, Chain A, domain 1"/>
    <property type="match status" value="1"/>
</dbReference>
<protein>
    <submittedName>
        <fullName evidence="8">Carboxyl-terminal processing protease</fullName>
    </submittedName>
</protein>
<dbReference type="PROSITE" id="PS50106">
    <property type="entry name" value="PDZ"/>
    <property type="match status" value="1"/>
</dbReference>
<dbReference type="PANTHER" id="PTHR32060:SF30">
    <property type="entry name" value="CARBOXY-TERMINAL PROCESSING PROTEASE CTPA"/>
    <property type="match status" value="1"/>
</dbReference>
<dbReference type="GO" id="GO:0007165">
    <property type="term" value="P:signal transduction"/>
    <property type="evidence" value="ECO:0007669"/>
    <property type="project" value="TreeGrafter"/>
</dbReference>
<dbReference type="NCBIfam" id="TIGR00225">
    <property type="entry name" value="prc"/>
    <property type="match status" value="1"/>
</dbReference>
<keyword evidence="4 5" id="KW-0720">Serine protease</keyword>
<dbReference type="Gene3D" id="2.30.42.10">
    <property type="match status" value="1"/>
</dbReference>
<dbReference type="GO" id="GO:0030288">
    <property type="term" value="C:outer membrane-bounded periplasmic space"/>
    <property type="evidence" value="ECO:0007669"/>
    <property type="project" value="TreeGrafter"/>
</dbReference>
<keyword evidence="9" id="KW-1185">Reference proteome</keyword>
<dbReference type="GO" id="GO:0008236">
    <property type="term" value="F:serine-type peptidase activity"/>
    <property type="evidence" value="ECO:0007669"/>
    <property type="project" value="UniProtKB-KW"/>
</dbReference>
<dbReference type="AlphaFoldDB" id="A0A1H3YXG2"/>
<name>A0A1H3YXG2_9BACT</name>
<evidence type="ECO:0000256" key="6">
    <source>
        <dbReference type="SAM" id="Phobius"/>
    </source>
</evidence>
<keyword evidence="6" id="KW-1133">Transmembrane helix</keyword>
<evidence type="ECO:0000259" key="7">
    <source>
        <dbReference type="PROSITE" id="PS50106"/>
    </source>
</evidence>
<feature type="transmembrane region" description="Helical" evidence="6">
    <location>
        <begin position="6"/>
        <end position="26"/>
    </location>
</feature>
<dbReference type="Pfam" id="PF03572">
    <property type="entry name" value="Peptidase_S41"/>
    <property type="match status" value="1"/>
</dbReference>
<dbReference type="Gene3D" id="3.30.750.44">
    <property type="match status" value="1"/>
</dbReference>
<accession>A0A1H3YXG2</accession>
<keyword evidence="3 5" id="KW-0378">Hydrolase</keyword>